<accession>A0AAV6JY44</accession>
<protein>
    <submittedName>
        <fullName evidence="1">Uncharacterized protein</fullName>
    </submittedName>
</protein>
<reference evidence="1 2" key="1">
    <citation type="submission" date="2020-08" db="EMBL/GenBank/DDBJ databases">
        <title>Plant Genome Project.</title>
        <authorList>
            <person name="Zhang R.-G."/>
        </authorList>
    </citation>
    <scope>NUCLEOTIDE SEQUENCE [LARGE SCALE GENOMIC DNA]</scope>
    <source>
        <strain evidence="1">WSP0</strain>
        <tissue evidence="1">Leaf</tissue>
    </source>
</reference>
<dbReference type="EMBL" id="JACTNZ010000006">
    <property type="protein sequence ID" value="KAG5545042.1"/>
    <property type="molecule type" value="Genomic_DNA"/>
</dbReference>
<dbReference type="SMART" id="SM00367">
    <property type="entry name" value="LRR_CC"/>
    <property type="match status" value="9"/>
</dbReference>
<dbReference type="Proteomes" id="UP000823749">
    <property type="component" value="Chromosome 6"/>
</dbReference>
<comment type="caution">
    <text evidence="1">The sequence shown here is derived from an EMBL/GenBank/DDBJ whole genome shotgun (WGS) entry which is preliminary data.</text>
</comment>
<dbReference type="GO" id="GO:0019005">
    <property type="term" value="C:SCF ubiquitin ligase complex"/>
    <property type="evidence" value="ECO:0007669"/>
    <property type="project" value="TreeGrafter"/>
</dbReference>
<dbReference type="GO" id="GO:0031146">
    <property type="term" value="P:SCF-dependent proteasomal ubiquitin-dependent protein catabolic process"/>
    <property type="evidence" value="ECO:0007669"/>
    <property type="project" value="TreeGrafter"/>
</dbReference>
<keyword evidence="2" id="KW-1185">Reference proteome</keyword>
<evidence type="ECO:0000313" key="2">
    <source>
        <dbReference type="Proteomes" id="UP000823749"/>
    </source>
</evidence>
<dbReference type="PANTHER" id="PTHR13318:SF106">
    <property type="entry name" value="F-BOX_LRR-REPEAT PROTEIN 2"/>
    <property type="match status" value="1"/>
</dbReference>
<dbReference type="AlphaFoldDB" id="A0AAV6JY44"/>
<sequence>MANKSCKDLPDEVWELILNKLHQRHHSLLESPSLSCKRFLSITNALRTRLSIVDPTTIPLSTLFNRFPNLNSVHLRFFSAGDLGRVIADIATSGLNLRTLNFTGTDSLPLESCRLLGSRMKNIRVLICLALRTLRDIELVVIADSMPCLEDLDISFPENDFGSDPELQGRSLGEVGVTDSGIEVVSSKLKCLQKIFMSGNEFLTDKSLIALSTNCVHLKEISVLGCHLLTLFGIGFVLRNSTNLSLLSVGEIDFGRLDDFSIRWARNLSTLNIYNSGVSDECLHLLANAGIPLKKFTLSHFVRSCFTFSGISSLLNKYRSLKGLSLVRIDFLTDEKMSGLSQCLSALVTISLDRCDNLTESTFFMLAKNCPLLVNIRMQGTNLGGGGEKTTDIVKNPRIKSLNLENNRNLSDECLAKLASVCPSLEFLVVSSCKGITEKGIADFLKSGSKLRSLRIDECILYLSRNIRVVGPSEEDAVADHHSCVLDNDEDFGCMIALAAAYGVNCIDVSVGIISSSVIECGKSLARQNGECGASFDLEVLDVSHCKGITEEGIADFLKSGSKIRKLSIVGCGGIKNIGNGFELSDLEILGAARSGINDEGLVVIGNRCRRLLHLNLDGCLGVTTIGLKEILTNCERLREINLTRCLNVCTETIDWMIFSRPSLRKINLSYSCLPSEESQRKLFLHHGCLVMSDESAEES</sequence>
<dbReference type="SUPFAM" id="SSF52047">
    <property type="entry name" value="RNI-like"/>
    <property type="match status" value="2"/>
</dbReference>
<evidence type="ECO:0000313" key="1">
    <source>
        <dbReference type="EMBL" id="KAG5545042.1"/>
    </source>
</evidence>
<organism evidence="1 2">
    <name type="scientific">Rhododendron griersonianum</name>
    <dbReference type="NCBI Taxonomy" id="479676"/>
    <lineage>
        <taxon>Eukaryota</taxon>
        <taxon>Viridiplantae</taxon>
        <taxon>Streptophyta</taxon>
        <taxon>Embryophyta</taxon>
        <taxon>Tracheophyta</taxon>
        <taxon>Spermatophyta</taxon>
        <taxon>Magnoliopsida</taxon>
        <taxon>eudicotyledons</taxon>
        <taxon>Gunneridae</taxon>
        <taxon>Pentapetalae</taxon>
        <taxon>asterids</taxon>
        <taxon>Ericales</taxon>
        <taxon>Ericaceae</taxon>
        <taxon>Ericoideae</taxon>
        <taxon>Rhodoreae</taxon>
        <taxon>Rhododendron</taxon>
    </lineage>
</organism>
<dbReference type="Gene3D" id="3.80.10.10">
    <property type="entry name" value="Ribonuclease Inhibitor"/>
    <property type="match status" value="3"/>
</dbReference>
<name>A0AAV6JY44_9ERIC</name>
<dbReference type="InterPro" id="IPR032675">
    <property type="entry name" value="LRR_dom_sf"/>
</dbReference>
<proteinExistence type="predicted"/>
<gene>
    <name evidence="1" type="ORF">RHGRI_017494</name>
</gene>
<dbReference type="PANTHER" id="PTHR13318">
    <property type="entry name" value="PARTNER OF PAIRED, ISOFORM B-RELATED"/>
    <property type="match status" value="1"/>
</dbReference>
<dbReference type="InterPro" id="IPR006553">
    <property type="entry name" value="Leu-rich_rpt_Cys-con_subtyp"/>
</dbReference>